<dbReference type="CDD" id="cd10451">
    <property type="entry name" value="GIY-YIG_LuxR_like"/>
    <property type="match status" value="1"/>
</dbReference>
<dbReference type="Proteomes" id="UP000479114">
    <property type="component" value="Chromosome"/>
</dbReference>
<evidence type="ECO:0000313" key="2">
    <source>
        <dbReference type="Proteomes" id="UP000479114"/>
    </source>
</evidence>
<dbReference type="KEGG" id="prz:GZH47_30760"/>
<dbReference type="InterPro" id="IPR035901">
    <property type="entry name" value="GIY-YIG_endonuc_sf"/>
</dbReference>
<gene>
    <name evidence="1" type="ORF">GZH47_30760</name>
</gene>
<dbReference type="RefSeq" id="WP_162644899.1">
    <property type="nucleotide sequence ID" value="NZ_CP048286.1"/>
</dbReference>
<dbReference type="EMBL" id="CP048286">
    <property type="protein sequence ID" value="QHW34747.1"/>
    <property type="molecule type" value="Genomic_DNA"/>
</dbReference>
<dbReference type="Gene3D" id="3.40.1440.10">
    <property type="entry name" value="GIY-YIG endonuclease"/>
    <property type="match status" value="1"/>
</dbReference>
<sequence length="119" mass="14096">MDKNKRKELLEAYKQVKTYMGIIQITNRTNGKIYVDAYPNLKNKWTSIQAQLNMGRFPNAGLQQEWKTHGPDAFAYEVLDQKEADDIADIKWEMKMLEKKWMEKLQPYGEQGYHKPRAQ</sequence>
<proteinExistence type="predicted"/>
<evidence type="ECO:0000313" key="1">
    <source>
        <dbReference type="EMBL" id="QHW34747.1"/>
    </source>
</evidence>
<dbReference type="SUPFAM" id="SSF82771">
    <property type="entry name" value="GIY-YIG endonuclease"/>
    <property type="match status" value="1"/>
</dbReference>
<organism evidence="1 2">
    <name type="scientific">Paenibacillus rhizovicinus</name>
    <dbReference type="NCBI Taxonomy" id="2704463"/>
    <lineage>
        <taxon>Bacteria</taxon>
        <taxon>Bacillati</taxon>
        <taxon>Bacillota</taxon>
        <taxon>Bacilli</taxon>
        <taxon>Bacillales</taxon>
        <taxon>Paenibacillaceae</taxon>
        <taxon>Paenibacillus</taxon>
    </lineage>
</organism>
<protein>
    <submittedName>
        <fullName evidence="1">GIY-YIG nuclease family protein</fullName>
    </submittedName>
</protein>
<reference evidence="1 2" key="1">
    <citation type="submission" date="2020-02" db="EMBL/GenBank/DDBJ databases">
        <title>Paenibacillus sp. nov., isolated from rhizosphere soil of tomato.</title>
        <authorList>
            <person name="Weon H.-Y."/>
            <person name="Lee S.A."/>
        </authorList>
    </citation>
    <scope>NUCLEOTIDE SEQUENCE [LARGE SCALE GENOMIC DNA]</scope>
    <source>
        <strain evidence="1 2">14171R-81</strain>
    </source>
</reference>
<name>A0A6C0P834_9BACL</name>
<dbReference type="AlphaFoldDB" id="A0A6C0P834"/>
<keyword evidence="2" id="KW-1185">Reference proteome</keyword>
<accession>A0A6C0P834</accession>